<evidence type="ECO:0000256" key="2">
    <source>
        <dbReference type="ARBA" id="ARBA00022837"/>
    </source>
</evidence>
<evidence type="ECO:0000313" key="4">
    <source>
        <dbReference type="EMBL" id="PHT92449.1"/>
    </source>
</evidence>
<dbReference type="AlphaFoldDB" id="A0A2G3ADX4"/>
<evidence type="ECO:0000256" key="1">
    <source>
        <dbReference type="ARBA" id="ARBA00022723"/>
    </source>
</evidence>
<protein>
    <submittedName>
        <fullName evidence="4">Elicitor-responsive protein 3</fullName>
    </submittedName>
</protein>
<dbReference type="Pfam" id="PF00168">
    <property type="entry name" value="C2"/>
    <property type="match status" value="1"/>
</dbReference>
<dbReference type="Gramene" id="PHT92449">
    <property type="protein sequence ID" value="PHT92449"/>
    <property type="gene ID" value="T459_00331"/>
</dbReference>
<dbReference type="EMBL" id="AYRZ02000001">
    <property type="protein sequence ID" value="PHT92449.1"/>
    <property type="molecule type" value="Genomic_DNA"/>
</dbReference>
<sequence length="133" mass="14870">MVRGKLEVLLVSAKGLENTDFLNNMDPYVVLTCRTQEQKSSVASGKGSDPEWNETFIFSISEGVEELFLKIMDSDSIGEDDFVGEAKITIEPVLTDGSIPTTCYNVVKDEQYCGEIRVGLTFTPEASYFLRFY</sequence>
<keyword evidence="2" id="KW-0106">Calcium</keyword>
<comment type="caution">
    <text evidence="4">The sequence shown here is derived from an EMBL/GenBank/DDBJ whole genome shotgun (WGS) entry which is preliminary data.</text>
</comment>
<dbReference type="GO" id="GO:0046872">
    <property type="term" value="F:metal ion binding"/>
    <property type="evidence" value="ECO:0007669"/>
    <property type="project" value="UniProtKB-KW"/>
</dbReference>
<dbReference type="PROSITE" id="PS50004">
    <property type="entry name" value="C2"/>
    <property type="match status" value="1"/>
</dbReference>
<evidence type="ECO:0000259" key="3">
    <source>
        <dbReference type="PROSITE" id="PS50004"/>
    </source>
</evidence>
<proteinExistence type="predicted"/>
<reference evidence="4 5" key="2">
    <citation type="journal article" date="2017" name="Genome Biol.">
        <title>New reference genome sequences of hot pepper reveal the massive evolution of plant disease-resistance genes by retroduplication.</title>
        <authorList>
            <person name="Kim S."/>
            <person name="Park J."/>
            <person name="Yeom S.I."/>
            <person name="Kim Y.M."/>
            <person name="Seo E."/>
            <person name="Kim K.T."/>
            <person name="Kim M.S."/>
            <person name="Lee J.M."/>
            <person name="Cheong K."/>
            <person name="Shin H.S."/>
            <person name="Kim S.B."/>
            <person name="Han K."/>
            <person name="Lee J."/>
            <person name="Park M."/>
            <person name="Lee H.A."/>
            <person name="Lee H.Y."/>
            <person name="Lee Y."/>
            <person name="Oh S."/>
            <person name="Lee J.H."/>
            <person name="Choi E."/>
            <person name="Choi E."/>
            <person name="Lee S.E."/>
            <person name="Jeon J."/>
            <person name="Kim H."/>
            <person name="Choi G."/>
            <person name="Song H."/>
            <person name="Lee J."/>
            <person name="Lee S.C."/>
            <person name="Kwon J.K."/>
            <person name="Lee H.Y."/>
            <person name="Koo N."/>
            <person name="Hong Y."/>
            <person name="Kim R.W."/>
            <person name="Kang W.H."/>
            <person name="Huh J.H."/>
            <person name="Kang B.C."/>
            <person name="Yang T.J."/>
            <person name="Lee Y.H."/>
            <person name="Bennetzen J.L."/>
            <person name="Choi D."/>
        </authorList>
    </citation>
    <scope>NUCLEOTIDE SEQUENCE [LARGE SCALE GENOMIC DNA]</scope>
    <source>
        <strain evidence="5">cv. CM334</strain>
    </source>
</reference>
<keyword evidence="1" id="KW-0479">Metal-binding</keyword>
<dbReference type="PANTHER" id="PTHR46502">
    <property type="entry name" value="C2 DOMAIN-CONTAINING"/>
    <property type="match status" value="1"/>
</dbReference>
<gene>
    <name evidence="4" type="ORF">T459_00331</name>
</gene>
<dbReference type="PANTHER" id="PTHR46502:SF2">
    <property type="entry name" value="16 KDA PHLOEM PROTEIN 2"/>
    <property type="match status" value="1"/>
</dbReference>
<reference evidence="4 5" key="1">
    <citation type="journal article" date="2014" name="Nat. Genet.">
        <title>Genome sequence of the hot pepper provides insights into the evolution of pungency in Capsicum species.</title>
        <authorList>
            <person name="Kim S."/>
            <person name="Park M."/>
            <person name="Yeom S.I."/>
            <person name="Kim Y.M."/>
            <person name="Lee J.M."/>
            <person name="Lee H.A."/>
            <person name="Seo E."/>
            <person name="Choi J."/>
            <person name="Cheong K."/>
            <person name="Kim K.T."/>
            <person name="Jung K."/>
            <person name="Lee G.W."/>
            <person name="Oh S.K."/>
            <person name="Bae C."/>
            <person name="Kim S.B."/>
            <person name="Lee H.Y."/>
            <person name="Kim S.Y."/>
            <person name="Kim M.S."/>
            <person name="Kang B.C."/>
            <person name="Jo Y.D."/>
            <person name="Yang H.B."/>
            <person name="Jeong H.J."/>
            <person name="Kang W.H."/>
            <person name="Kwon J.K."/>
            <person name="Shin C."/>
            <person name="Lim J.Y."/>
            <person name="Park J.H."/>
            <person name="Huh J.H."/>
            <person name="Kim J.S."/>
            <person name="Kim B.D."/>
            <person name="Cohen O."/>
            <person name="Paran I."/>
            <person name="Suh M.C."/>
            <person name="Lee S.B."/>
            <person name="Kim Y.K."/>
            <person name="Shin Y."/>
            <person name="Noh S.J."/>
            <person name="Park J."/>
            <person name="Seo Y.S."/>
            <person name="Kwon S.Y."/>
            <person name="Kim H.A."/>
            <person name="Park J.M."/>
            <person name="Kim H.J."/>
            <person name="Choi S.B."/>
            <person name="Bosland P.W."/>
            <person name="Reeves G."/>
            <person name="Jo S.H."/>
            <person name="Lee B.W."/>
            <person name="Cho H.T."/>
            <person name="Choi H.S."/>
            <person name="Lee M.S."/>
            <person name="Yu Y."/>
            <person name="Do Choi Y."/>
            <person name="Park B.S."/>
            <person name="van Deynze A."/>
            <person name="Ashrafi H."/>
            <person name="Hill T."/>
            <person name="Kim W.T."/>
            <person name="Pai H.S."/>
            <person name="Ahn H.K."/>
            <person name="Yeam I."/>
            <person name="Giovannoni J.J."/>
            <person name="Rose J.K."/>
            <person name="Sorensen I."/>
            <person name="Lee S.J."/>
            <person name="Kim R.W."/>
            <person name="Choi I.Y."/>
            <person name="Choi B.S."/>
            <person name="Lim J.S."/>
            <person name="Lee Y.H."/>
            <person name="Choi D."/>
        </authorList>
    </citation>
    <scope>NUCLEOTIDE SEQUENCE [LARGE SCALE GENOMIC DNA]</scope>
    <source>
        <strain evidence="5">cv. CM334</strain>
    </source>
</reference>
<dbReference type="STRING" id="4072.A0A2G3ADX4"/>
<keyword evidence="5" id="KW-1185">Reference proteome</keyword>
<accession>A0A2G3ADX4</accession>
<dbReference type="InterPro" id="IPR035892">
    <property type="entry name" value="C2_domain_sf"/>
</dbReference>
<evidence type="ECO:0000313" key="5">
    <source>
        <dbReference type="Proteomes" id="UP000222542"/>
    </source>
</evidence>
<dbReference type="SUPFAM" id="SSF49562">
    <property type="entry name" value="C2 domain (Calcium/lipid-binding domain, CaLB)"/>
    <property type="match status" value="1"/>
</dbReference>
<dbReference type="SMART" id="SM00239">
    <property type="entry name" value="C2"/>
    <property type="match status" value="1"/>
</dbReference>
<dbReference type="Proteomes" id="UP000222542">
    <property type="component" value="Unassembled WGS sequence"/>
</dbReference>
<dbReference type="OMA" id="GWKQSSF"/>
<dbReference type="Gene3D" id="2.60.40.150">
    <property type="entry name" value="C2 domain"/>
    <property type="match status" value="1"/>
</dbReference>
<dbReference type="InterPro" id="IPR000008">
    <property type="entry name" value="C2_dom"/>
</dbReference>
<name>A0A2G3ADX4_CAPAN</name>
<feature type="domain" description="C2" evidence="3">
    <location>
        <begin position="1"/>
        <end position="103"/>
    </location>
</feature>
<organism evidence="4 5">
    <name type="scientific">Capsicum annuum</name>
    <name type="common">Capsicum pepper</name>
    <dbReference type="NCBI Taxonomy" id="4072"/>
    <lineage>
        <taxon>Eukaryota</taxon>
        <taxon>Viridiplantae</taxon>
        <taxon>Streptophyta</taxon>
        <taxon>Embryophyta</taxon>
        <taxon>Tracheophyta</taxon>
        <taxon>Spermatophyta</taxon>
        <taxon>Magnoliopsida</taxon>
        <taxon>eudicotyledons</taxon>
        <taxon>Gunneridae</taxon>
        <taxon>Pentapetalae</taxon>
        <taxon>asterids</taxon>
        <taxon>lamiids</taxon>
        <taxon>Solanales</taxon>
        <taxon>Solanaceae</taxon>
        <taxon>Solanoideae</taxon>
        <taxon>Capsiceae</taxon>
        <taxon>Capsicum</taxon>
    </lineage>
</organism>